<dbReference type="InterPro" id="IPR035451">
    <property type="entry name" value="Ada-like_dom_sf"/>
</dbReference>
<dbReference type="InterPro" id="IPR011257">
    <property type="entry name" value="DNA_glycosylase"/>
</dbReference>
<keyword evidence="6" id="KW-0862">Zinc</keyword>
<dbReference type="GO" id="GO:0008168">
    <property type="term" value="F:methyltransferase activity"/>
    <property type="evidence" value="ECO:0007669"/>
    <property type="project" value="UniProtKB-KW"/>
</dbReference>
<evidence type="ECO:0000256" key="7">
    <source>
        <dbReference type="ARBA" id="ARBA00023015"/>
    </source>
</evidence>
<dbReference type="InterPro" id="IPR010316">
    <property type="entry name" value="AlkA_N"/>
</dbReference>
<dbReference type="InterPro" id="IPR018062">
    <property type="entry name" value="HTH_AraC-typ_CS"/>
</dbReference>
<evidence type="ECO:0000256" key="4">
    <source>
        <dbReference type="ARBA" id="ARBA00022723"/>
    </source>
</evidence>
<keyword evidence="3" id="KW-0808">Transferase</keyword>
<dbReference type="FunFam" id="3.40.10.10:FF:000001">
    <property type="entry name" value="DNA-3-methyladenine glycosylase 2"/>
    <property type="match status" value="1"/>
</dbReference>
<dbReference type="EMBL" id="SMKQ01000085">
    <property type="protein sequence ID" value="TDD45077.1"/>
    <property type="molecule type" value="Genomic_DNA"/>
</dbReference>
<evidence type="ECO:0000313" key="14">
    <source>
        <dbReference type="Proteomes" id="UP000295302"/>
    </source>
</evidence>
<dbReference type="SMART" id="SM01009">
    <property type="entry name" value="AlkA_N"/>
    <property type="match status" value="1"/>
</dbReference>
<dbReference type="SMART" id="SM00342">
    <property type="entry name" value="HTH_ARAC"/>
    <property type="match status" value="1"/>
</dbReference>
<dbReference type="Proteomes" id="UP000295302">
    <property type="component" value="Unassembled WGS sequence"/>
</dbReference>
<dbReference type="InterPro" id="IPR023170">
    <property type="entry name" value="HhH_base_excis_C"/>
</dbReference>
<dbReference type="Gene3D" id="3.40.10.10">
    <property type="entry name" value="DNA Methylphosphotriester Repair Domain"/>
    <property type="match status" value="1"/>
</dbReference>
<proteinExistence type="predicted"/>
<dbReference type="PROSITE" id="PS01124">
    <property type="entry name" value="HTH_ARAC_FAMILY_2"/>
    <property type="match status" value="1"/>
</dbReference>
<dbReference type="InterPro" id="IPR050204">
    <property type="entry name" value="AraC_XylS_family_regulators"/>
</dbReference>
<sequence>MVDEEAVYAAMRSRDPRFDGWFYVAVTTTGIYCRPSCPAVMPSRRNVRLFPTAAAAQVNGYRACKRCRPDAAPGSPEWNARGDLVARAMRLIADGLVDREGVAGLAARLGYSERHLHRLLTAEVGAGPQALARAQRAQTARTLLECTGLPVSDVAFAAGFASIRQFNDTIRQVYATTPTRLRQATRPDHLPHTPGVIASRLPYRPPMDVPALLRRLGRDAVPGIEEYTEGTYRRSLLLPHGTGVVALRHVPSAAYVACEIHLEDVRDLTAAVRRCRRLLDLDADQRAIDAFLGADPVLGPLVAARPGLRVPGHPDPAELAVRTVLSRRVPAERARARLAGLVATHGRPLTTPVGQVTHTFPDLPALICWARRPAHDPGPAAPVPPAPYGFGPRCAEGRGAGAAERRRTLPALVEALAEGEVVLDAGADPREVRAGLLRLPGLGPRAASLVLMRAFGDPDVFIPDLAVRRALHRTRARPSRWSPWGSYATQHLWAVGSP</sequence>
<gene>
    <name evidence="13" type="ORF">E1286_25005</name>
</gene>
<dbReference type="SUPFAM" id="SSF57884">
    <property type="entry name" value="Ada DNA repair protein, N-terminal domain (N-Ada 10)"/>
    <property type="match status" value="1"/>
</dbReference>
<evidence type="ECO:0000259" key="12">
    <source>
        <dbReference type="PROSITE" id="PS01124"/>
    </source>
</evidence>
<dbReference type="PANTHER" id="PTHR46796">
    <property type="entry name" value="HTH-TYPE TRANSCRIPTIONAL ACTIVATOR RHAS-RELATED"/>
    <property type="match status" value="1"/>
</dbReference>
<keyword evidence="4" id="KW-0479">Metal-binding</keyword>
<dbReference type="GO" id="GO:0008270">
    <property type="term" value="F:zinc ion binding"/>
    <property type="evidence" value="ECO:0007669"/>
    <property type="project" value="InterPro"/>
</dbReference>
<dbReference type="Gene3D" id="1.10.1670.10">
    <property type="entry name" value="Helix-hairpin-Helix base-excision DNA repair enzymes (C-terminal)"/>
    <property type="match status" value="1"/>
</dbReference>
<dbReference type="SMART" id="SM00478">
    <property type="entry name" value="ENDO3c"/>
    <property type="match status" value="1"/>
</dbReference>
<evidence type="ECO:0000256" key="2">
    <source>
        <dbReference type="ARBA" id="ARBA00022603"/>
    </source>
</evidence>
<evidence type="ECO:0000256" key="5">
    <source>
        <dbReference type="ARBA" id="ARBA00022763"/>
    </source>
</evidence>
<feature type="domain" description="HTH araC/xylS-type" evidence="12">
    <location>
        <begin position="86"/>
        <end position="184"/>
    </location>
</feature>
<comment type="caution">
    <text evidence="13">The sequence shown here is derived from an EMBL/GenBank/DDBJ whole genome shotgun (WGS) entry which is preliminary data.</text>
</comment>
<dbReference type="AlphaFoldDB" id="A0A4V2YL24"/>
<reference evidence="13 14" key="1">
    <citation type="submission" date="2019-03" db="EMBL/GenBank/DDBJ databases">
        <title>Draft genome sequences of novel Actinobacteria.</title>
        <authorList>
            <person name="Sahin N."/>
            <person name="Ay H."/>
            <person name="Saygin H."/>
        </authorList>
    </citation>
    <scope>NUCLEOTIDE SEQUENCE [LARGE SCALE GENOMIC DNA]</scope>
    <source>
        <strain evidence="13 14">CH32</strain>
    </source>
</reference>
<evidence type="ECO:0000256" key="11">
    <source>
        <dbReference type="ARBA" id="ARBA00023204"/>
    </source>
</evidence>
<dbReference type="PANTHER" id="PTHR46796:SF6">
    <property type="entry name" value="ARAC SUBFAMILY"/>
    <property type="match status" value="1"/>
</dbReference>
<organism evidence="13 14">
    <name type="scientific">Nonomuraea terrae</name>
    <dbReference type="NCBI Taxonomy" id="2530383"/>
    <lineage>
        <taxon>Bacteria</taxon>
        <taxon>Bacillati</taxon>
        <taxon>Actinomycetota</taxon>
        <taxon>Actinomycetes</taxon>
        <taxon>Streptosporangiales</taxon>
        <taxon>Streptosporangiaceae</taxon>
        <taxon>Nonomuraea</taxon>
    </lineage>
</organism>
<name>A0A4V2YL24_9ACTN</name>
<dbReference type="Pfam" id="PF06029">
    <property type="entry name" value="AlkA_N"/>
    <property type="match status" value="1"/>
</dbReference>
<dbReference type="InterPro" id="IPR009057">
    <property type="entry name" value="Homeodomain-like_sf"/>
</dbReference>
<dbReference type="RefSeq" id="WP_132615985.1">
    <property type="nucleotide sequence ID" value="NZ_SMKQ01000085.1"/>
</dbReference>
<dbReference type="Gene3D" id="1.10.340.30">
    <property type="entry name" value="Hypothetical protein, domain 2"/>
    <property type="match status" value="1"/>
</dbReference>
<keyword evidence="11" id="KW-0234">DNA repair</keyword>
<evidence type="ECO:0000256" key="8">
    <source>
        <dbReference type="ARBA" id="ARBA00023125"/>
    </source>
</evidence>
<keyword evidence="7" id="KW-0805">Transcription regulation</keyword>
<dbReference type="GO" id="GO:0043565">
    <property type="term" value="F:sequence-specific DNA binding"/>
    <property type="evidence" value="ECO:0007669"/>
    <property type="project" value="InterPro"/>
</dbReference>
<dbReference type="GO" id="GO:0003700">
    <property type="term" value="F:DNA-binding transcription factor activity"/>
    <property type="evidence" value="ECO:0007669"/>
    <property type="project" value="InterPro"/>
</dbReference>
<keyword evidence="5" id="KW-0227">DNA damage</keyword>
<evidence type="ECO:0000256" key="6">
    <source>
        <dbReference type="ARBA" id="ARBA00022833"/>
    </source>
</evidence>
<dbReference type="InterPro" id="IPR004026">
    <property type="entry name" value="Ada_DNA_repair_Zn-bd"/>
</dbReference>
<dbReference type="InterPro" id="IPR018060">
    <property type="entry name" value="HTH_AraC"/>
</dbReference>
<dbReference type="InterPro" id="IPR003265">
    <property type="entry name" value="HhH-GPD_domain"/>
</dbReference>
<dbReference type="GO" id="GO:0006284">
    <property type="term" value="P:base-excision repair"/>
    <property type="evidence" value="ECO:0007669"/>
    <property type="project" value="InterPro"/>
</dbReference>
<keyword evidence="14" id="KW-1185">Reference proteome</keyword>
<dbReference type="Pfam" id="PF02805">
    <property type="entry name" value="Ada_Zn_binding"/>
    <property type="match status" value="1"/>
</dbReference>
<accession>A0A4V2YL24</accession>
<comment type="cofactor">
    <cofactor evidence="1">
        <name>Zn(2+)</name>
        <dbReference type="ChEBI" id="CHEBI:29105"/>
    </cofactor>
</comment>
<keyword evidence="8" id="KW-0238">DNA-binding</keyword>
<dbReference type="SUPFAM" id="SSF46689">
    <property type="entry name" value="Homeodomain-like"/>
    <property type="match status" value="1"/>
</dbReference>
<dbReference type="GO" id="GO:0006307">
    <property type="term" value="P:DNA alkylation repair"/>
    <property type="evidence" value="ECO:0007669"/>
    <property type="project" value="UniProtKB-ARBA"/>
</dbReference>
<dbReference type="Pfam" id="PF12833">
    <property type="entry name" value="HTH_18"/>
    <property type="match status" value="1"/>
</dbReference>
<protein>
    <submittedName>
        <fullName evidence="13">DNA-3-methyladenine glycosylase 2 family protein</fullName>
    </submittedName>
</protein>
<dbReference type="SUPFAM" id="SSF48150">
    <property type="entry name" value="DNA-glycosylase"/>
    <property type="match status" value="1"/>
</dbReference>
<evidence type="ECO:0000256" key="3">
    <source>
        <dbReference type="ARBA" id="ARBA00022679"/>
    </source>
</evidence>
<dbReference type="PROSITE" id="PS00041">
    <property type="entry name" value="HTH_ARAC_FAMILY_1"/>
    <property type="match status" value="1"/>
</dbReference>
<dbReference type="OrthoDB" id="9811249at2"/>
<keyword evidence="2" id="KW-0489">Methyltransferase</keyword>
<dbReference type="InterPro" id="IPR037046">
    <property type="entry name" value="AlkA_N_sf"/>
</dbReference>
<keyword evidence="10" id="KW-0804">Transcription</keyword>
<dbReference type="Gene3D" id="1.10.10.60">
    <property type="entry name" value="Homeodomain-like"/>
    <property type="match status" value="1"/>
</dbReference>
<dbReference type="GO" id="GO:0032259">
    <property type="term" value="P:methylation"/>
    <property type="evidence" value="ECO:0007669"/>
    <property type="project" value="UniProtKB-KW"/>
</dbReference>
<keyword evidence="9" id="KW-0010">Activator</keyword>
<evidence type="ECO:0000256" key="1">
    <source>
        <dbReference type="ARBA" id="ARBA00001947"/>
    </source>
</evidence>
<evidence type="ECO:0000256" key="9">
    <source>
        <dbReference type="ARBA" id="ARBA00023159"/>
    </source>
</evidence>
<evidence type="ECO:0000256" key="10">
    <source>
        <dbReference type="ARBA" id="ARBA00023163"/>
    </source>
</evidence>
<dbReference type="SUPFAM" id="SSF55945">
    <property type="entry name" value="TATA-box binding protein-like"/>
    <property type="match status" value="1"/>
</dbReference>
<dbReference type="Gene3D" id="3.30.310.20">
    <property type="entry name" value="DNA-3-methyladenine glycosylase AlkA, N-terminal domain"/>
    <property type="match status" value="1"/>
</dbReference>
<evidence type="ECO:0000313" key="13">
    <source>
        <dbReference type="EMBL" id="TDD45077.1"/>
    </source>
</evidence>